<reference evidence="2 3" key="1">
    <citation type="submission" date="2017-01" db="EMBL/GenBank/DDBJ databases">
        <title>Genome sequencing of Rhodoferax fermentans JCM 7819.</title>
        <authorList>
            <person name="Kim Y.J."/>
            <person name="Farh M.E.-A."/>
            <person name="Yang D.-C."/>
        </authorList>
    </citation>
    <scope>NUCLEOTIDE SEQUENCE [LARGE SCALE GENOMIC DNA]</scope>
    <source>
        <strain evidence="2 3">JCM 7819</strain>
    </source>
</reference>
<comment type="caution">
    <text evidence="2">The sequence shown here is derived from an EMBL/GenBank/DDBJ whole genome shotgun (WGS) entry which is preliminary data.</text>
</comment>
<dbReference type="InterPro" id="IPR025421">
    <property type="entry name" value="DUF4148"/>
</dbReference>
<feature type="signal peptide" evidence="1">
    <location>
        <begin position="1"/>
        <end position="23"/>
    </location>
</feature>
<accession>A0A1T1ASB9</accession>
<dbReference type="Pfam" id="PF13663">
    <property type="entry name" value="DUF4148"/>
    <property type="match status" value="1"/>
</dbReference>
<evidence type="ECO:0000313" key="3">
    <source>
        <dbReference type="Proteomes" id="UP000190750"/>
    </source>
</evidence>
<keyword evidence="1" id="KW-0732">Signal</keyword>
<evidence type="ECO:0000313" key="2">
    <source>
        <dbReference type="EMBL" id="OOV06957.1"/>
    </source>
</evidence>
<evidence type="ECO:0008006" key="4">
    <source>
        <dbReference type="Google" id="ProtNLM"/>
    </source>
</evidence>
<dbReference type="OrthoDB" id="8656910at2"/>
<feature type="chain" id="PRO_5012459104" description="DUF4148 domain-containing protein" evidence="1">
    <location>
        <begin position="24"/>
        <end position="111"/>
    </location>
</feature>
<protein>
    <recommendedName>
        <fullName evidence="4">DUF4148 domain-containing protein</fullName>
    </recommendedName>
</protein>
<dbReference type="STRING" id="28066.RF819_09670"/>
<proteinExistence type="predicted"/>
<dbReference type="EMBL" id="MTJN01000002">
    <property type="protein sequence ID" value="OOV06957.1"/>
    <property type="molecule type" value="Genomic_DNA"/>
</dbReference>
<evidence type="ECO:0000256" key="1">
    <source>
        <dbReference type="SAM" id="SignalP"/>
    </source>
</evidence>
<keyword evidence="3" id="KW-1185">Reference proteome</keyword>
<sequence>MKTTYAAILAITLSALTAAYANAEAAYPADNTAAATTAGKTRAQVRAELLEAQRTGDIVADGDSGKKLNELYPSRYPTKAVEAGKTREQVLAELLQAQRSGEFSLNDNHGG</sequence>
<organism evidence="2 3">
    <name type="scientific">Rhodoferax fermentans</name>
    <dbReference type="NCBI Taxonomy" id="28066"/>
    <lineage>
        <taxon>Bacteria</taxon>
        <taxon>Pseudomonadati</taxon>
        <taxon>Pseudomonadota</taxon>
        <taxon>Betaproteobacteria</taxon>
        <taxon>Burkholderiales</taxon>
        <taxon>Comamonadaceae</taxon>
        <taxon>Rhodoferax</taxon>
    </lineage>
</organism>
<dbReference type="RefSeq" id="WP_078364785.1">
    <property type="nucleotide sequence ID" value="NZ_MTJN01000002.1"/>
</dbReference>
<dbReference type="Proteomes" id="UP000190750">
    <property type="component" value="Unassembled WGS sequence"/>
</dbReference>
<gene>
    <name evidence="2" type="ORF">RF819_09670</name>
</gene>
<name>A0A1T1ASB9_RHOFE</name>
<dbReference type="AlphaFoldDB" id="A0A1T1ASB9"/>